<reference evidence="2" key="1">
    <citation type="submission" date="2019-03" db="EMBL/GenBank/DDBJ databases">
        <title>Improved annotation for the trematode Fasciola hepatica.</title>
        <authorList>
            <person name="Choi Y.-J."/>
            <person name="Martin J."/>
            <person name="Mitreva M."/>
        </authorList>
    </citation>
    <scope>NUCLEOTIDE SEQUENCE [LARGE SCALE GENOMIC DNA]</scope>
</reference>
<feature type="region of interest" description="Disordered" evidence="1">
    <location>
        <begin position="547"/>
        <end position="570"/>
    </location>
</feature>
<keyword evidence="3" id="KW-1185">Reference proteome</keyword>
<dbReference type="EMBL" id="JXXN02002388">
    <property type="protein sequence ID" value="THD23014.1"/>
    <property type="molecule type" value="Genomic_DNA"/>
</dbReference>
<feature type="region of interest" description="Disordered" evidence="1">
    <location>
        <begin position="638"/>
        <end position="662"/>
    </location>
</feature>
<dbReference type="Proteomes" id="UP000230066">
    <property type="component" value="Unassembled WGS sequence"/>
</dbReference>
<protein>
    <submittedName>
        <fullName evidence="2">Uncharacterized protein</fullName>
    </submittedName>
</protein>
<feature type="compositionally biased region" description="Basic and acidic residues" evidence="1">
    <location>
        <begin position="547"/>
        <end position="558"/>
    </location>
</feature>
<evidence type="ECO:0000256" key="1">
    <source>
        <dbReference type="SAM" id="MobiDB-lite"/>
    </source>
</evidence>
<accession>A0A4E0R9Q4</accession>
<sequence length="1551" mass="169703">MVRHVIKGIHHNPVVAPLYVSPTADMLISGDSRGSVIHCRYNSKLCVYQSYVLTVVPGSLCDLKLVQSSLLLLGCRAFPRERVYEGDDETDEQDVIEVLQEQEALHFLFDMVARKLVKLDLNKLLPPELKLFVSCTGIIWLPKRGPSKQLSFMCAVNPVKQMHKCTVRDYLTGVVAAVFIVHDQLSVSLERLILVPSEASVPSPVLIPVLTSAVSTLSPSNARLCVKPLPSVVSLNDITPLDKGTNLSRRVSYSSSLSTDVFSSGYSGISIPVITTDRKIALYSDTTIIIWFREPHACASRAVDAGSDMASSSSSTHMDNIRSANTVVEPVRSVLAFIQLNLTCDKTDPYPSTSHEPQKTVARLLAYTNRLGLINSLVPVSLRPLHLSSISSRWSRDSCANLTGHRVRGGGSGLEVWIHRILPDWLQNDTPSLVLLSTRPLCAPTLALSPYVDLEALFTDSENKSDNPSRKTVSRPTKSLKIAEPWQPRDTRSAGIEMGMDALDLIVDPADPEVVTETIQWTATSDPTRTTVHFPSPGHLTAAAFRRSDTPAEDKEQLDGLSSPDNAPLPELTPLATEFCQLDDQVPSVDTLSSLIENDSGSDPIDDVPEHQLDMVVHSSPTQSEEIDNTPIECQTDGAVCSSHARSSPSSPNALSSPTRSHTPSDDIWSVFACPSLQSTNSSARSTVELALSDPSVELIPFVPYTNGGRPVIAIFTPECTSKVEWVVAPKSFGEAQSLHVSPNGQIVWCLRKPSTASSCTHEVDGGTVDVCLDPDGVRGLVKRWLNDQPGHWEFGVLRRVVFVDLGNSRAAFITSSGDVKVQFGLSSNRPYCQSYTWPCPRYHLLQIAQDTGGLVWALAVTRPDEQKERNSKSSDGSEELCLLSAFLPDMLDPDQLKTDTGPQPIPTFMSPLMIKSLLKSSHWTPLSVPTGVEPTLRRLLHHQASNGGSLTSLFTAVNVTFQLMLITQAHALGSALNEDLSGEQDPEQVQESHSREEKFTLGCLISTASQAADGGGCGFILPNLKPPFKIDDSTWYEVAIDCSDFTRVAETGFQAFMKRMNPHGSTFPPVQPSLRVATTVVLNPDISAHHGPGVLNSTPFWVIVHRSANSVTLMKRLRNALTVYCWSKYRLRLGPRSSVSQQTVIRSSANNDTGSVVWRFPFLIDGIRSGSKGSNDSRLWTLNSKSNELFCHYGAKHPRTLPIPSSTERDEVVAMCVVRDSTNNLAHLVVASKDGCLRSRLGISDLAPVGTTWVSESVPSHWTTMDSKDSQARPTSTTYCTSLVCVDEELWMTDSTGTLSSTRVKLTGNTDGTQRLLSSHWKIHSSPIKIDSYHNGCQIYFLSVSGASWRARRQGDSIWALGIGIKEAGKHAAPSSVTQGTMSLVYARCWDSESDQFVWSHVPAPPAKSIHVTNDNVWLVSNTNPRRIYTRLGLVHSVLKSLSGTDRVCRNLPAPYELQIGYAWQAVPLPDPILHTLNVDWFVTAHDRTCTNLSGVNDGTPMDALVLTQSGEWLRLRISDEMVLFLGSTLPAPLRSNCASPEIIDLPESD</sequence>
<feature type="compositionally biased region" description="Low complexity" evidence="1">
    <location>
        <begin position="642"/>
        <end position="658"/>
    </location>
</feature>
<organism evidence="2 3">
    <name type="scientific">Fasciola hepatica</name>
    <name type="common">Liver fluke</name>
    <dbReference type="NCBI Taxonomy" id="6192"/>
    <lineage>
        <taxon>Eukaryota</taxon>
        <taxon>Metazoa</taxon>
        <taxon>Spiralia</taxon>
        <taxon>Lophotrochozoa</taxon>
        <taxon>Platyhelminthes</taxon>
        <taxon>Trematoda</taxon>
        <taxon>Digenea</taxon>
        <taxon>Plagiorchiida</taxon>
        <taxon>Echinostomata</taxon>
        <taxon>Echinostomatoidea</taxon>
        <taxon>Fasciolidae</taxon>
        <taxon>Fasciola</taxon>
    </lineage>
</organism>
<comment type="caution">
    <text evidence="2">The sequence shown here is derived from an EMBL/GenBank/DDBJ whole genome shotgun (WGS) entry which is preliminary data.</text>
</comment>
<evidence type="ECO:0000313" key="2">
    <source>
        <dbReference type="EMBL" id="THD23014.1"/>
    </source>
</evidence>
<evidence type="ECO:0000313" key="3">
    <source>
        <dbReference type="Proteomes" id="UP000230066"/>
    </source>
</evidence>
<feature type="region of interest" description="Disordered" evidence="1">
    <location>
        <begin position="461"/>
        <end position="480"/>
    </location>
</feature>
<dbReference type="SUPFAM" id="SSF89372">
    <property type="entry name" value="Fucose-specific lectin"/>
    <property type="match status" value="1"/>
</dbReference>
<gene>
    <name evidence="2" type="ORF">D915_006380</name>
</gene>
<proteinExistence type="predicted"/>
<name>A0A4E0R9Q4_FASHE</name>